<evidence type="ECO:0000313" key="3">
    <source>
        <dbReference type="WBParaSite" id="Hba_01241"/>
    </source>
</evidence>
<dbReference type="AlphaFoldDB" id="A0A1I7W9B3"/>
<evidence type="ECO:0000256" key="1">
    <source>
        <dbReference type="SAM" id="Phobius"/>
    </source>
</evidence>
<reference evidence="3" key="1">
    <citation type="submission" date="2016-11" db="UniProtKB">
        <authorList>
            <consortium name="WormBaseParasite"/>
        </authorList>
    </citation>
    <scope>IDENTIFICATION</scope>
</reference>
<protein>
    <submittedName>
        <fullName evidence="3">Uncharacterized protein</fullName>
    </submittedName>
</protein>
<feature type="transmembrane region" description="Helical" evidence="1">
    <location>
        <begin position="18"/>
        <end position="37"/>
    </location>
</feature>
<keyword evidence="1" id="KW-0812">Transmembrane</keyword>
<name>A0A1I7W9B3_HETBA</name>
<proteinExistence type="predicted"/>
<keyword evidence="1" id="KW-1133">Transmembrane helix</keyword>
<dbReference type="Proteomes" id="UP000095283">
    <property type="component" value="Unplaced"/>
</dbReference>
<keyword evidence="2" id="KW-1185">Reference proteome</keyword>
<organism evidence="2 3">
    <name type="scientific">Heterorhabditis bacteriophora</name>
    <name type="common">Entomopathogenic nematode worm</name>
    <dbReference type="NCBI Taxonomy" id="37862"/>
    <lineage>
        <taxon>Eukaryota</taxon>
        <taxon>Metazoa</taxon>
        <taxon>Ecdysozoa</taxon>
        <taxon>Nematoda</taxon>
        <taxon>Chromadorea</taxon>
        <taxon>Rhabditida</taxon>
        <taxon>Rhabditina</taxon>
        <taxon>Rhabditomorpha</taxon>
        <taxon>Strongyloidea</taxon>
        <taxon>Heterorhabditidae</taxon>
        <taxon>Heterorhabditis</taxon>
    </lineage>
</organism>
<dbReference type="WBParaSite" id="Hba_01241">
    <property type="protein sequence ID" value="Hba_01241"/>
    <property type="gene ID" value="Hba_01241"/>
</dbReference>
<keyword evidence="1" id="KW-0472">Membrane</keyword>
<evidence type="ECO:0000313" key="2">
    <source>
        <dbReference type="Proteomes" id="UP000095283"/>
    </source>
</evidence>
<sequence>MINTHFNSRKIVMLEFRLVHIFSCCCYFVCIEVRLSLTKFHSVLRIISLAKLF</sequence>
<accession>A0A1I7W9B3</accession>